<sequence>MKAKQHFRHIAIAADQLLNTVLGGHADETLSSRIWRKNQTAEPKRRWKAALFIVDKVLFRWQHDHCLNSYRMELTRGHFPPDMKQEG</sequence>
<organism evidence="1 2">
    <name type="scientific">Bergeriella denitrificans</name>
    <name type="common">Neisseria denitrificans</name>
    <dbReference type="NCBI Taxonomy" id="494"/>
    <lineage>
        <taxon>Bacteria</taxon>
        <taxon>Pseudomonadati</taxon>
        <taxon>Pseudomonadota</taxon>
        <taxon>Betaproteobacteria</taxon>
        <taxon>Neisseriales</taxon>
        <taxon>Neisseriaceae</taxon>
        <taxon>Bergeriella</taxon>
    </lineage>
</organism>
<name>A0A378UI31_BERDE</name>
<keyword evidence="2" id="KW-1185">Reference proteome</keyword>
<proteinExistence type="predicted"/>
<gene>
    <name evidence="1" type="ORF">NCTC10295_01110</name>
</gene>
<accession>A0A378UI31</accession>
<dbReference type="RefSeq" id="WP_066076175.1">
    <property type="nucleotide sequence ID" value="NZ_CP181246.1"/>
</dbReference>
<dbReference type="AlphaFoldDB" id="A0A378UI31"/>
<evidence type="ECO:0000313" key="2">
    <source>
        <dbReference type="Proteomes" id="UP000254651"/>
    </source>
</evidence>
<dbReference type="Proteomes" id="UP000254651">
    <property type="component" value="Unassembled WGS sequence"/>
</dbReference>
<reference evidence="1 2" key="1">
    <citation type="submission" date="2018-06" db="EMBL/GenBank/DDBJ databases">
        <authorList>
            <consortium name="Pathogen Informatics"/>
            <person name="Doyle S."/>
        </authorList>
    </citation>
    <scope>NUCLEOTIDE SEQUENCE [LARGE SCALE GENOMIC DNA]</scope>
    <source>
        <strain evidence="1 2">NCTC10295</strain>
    </source>
</reference>
<dbReference type="EMBL" id="UGQS01000002">
    <property type="protein sequence ID" value="STZ76349.1"/>
    <property type="molecule type" value="Genomic_DNA"/>
</dbReference>
<evidence type="ECO:0000313" key="1">
    <source>
        <dbReference type="EMBL" id="STZ76349.1"/>
    </source>
</evidence>
<protein>
    <submittedName>
        <fullName evidence="1">Uncharacterized protein</fullName>
    </submittedName>
</protein>